<sequence length="79" mass="8873">MVPWQGQWTHDVYSDFFDDAANEGDDLSHDSNLPPGVDQPMEDNEPQAGRSGMTRHTELNTSTTNEENFMSSLPIGQLY</sequence>
<comment type="caution">
    <text evidence="2">The sequence shown here is derived from an EMBL/GenBank/DDBJ whole genome shotgun (WGS) entry which is preliminary data.</text>
</comment>
<feature type="compositionally biased region" description="Low complexity" evidence="1">
    <location>
        <begin position="59"/>
        <end position="68"/>
    </location>
</feature>
<evidence type="ECO:0000313" key="2">
    <source>
        <dbReference type="EMBL" id="CAG9584985.1"/>
    </source>
</evidence>
<reference evidence="2" key="1">
    <citation type="submission" date="2021-09" db="EMBL/GenBank/DDBJ databases">
        <authorList>
            <person name="Martin H S."/>
        </authorList>
    </citation>
    <scope>NUCLEOTIDE SEQUENCE</scope>
</reference>
<dbReference type="AlphaFoldDB" id="A0A8J2R7V6"/>
<organism evidence="2 3">
    <name type="scientific">Danaus chrysippus</name>
    <name type="common">African queen</name>
    <dbReference type="NCBI Taxonomy" id="151541"/>
    <lineage>
        <taxon>Eukaryota</taxon>
        <taxon>Metazoa</taxon>
        <taxon>Ecdysozoa</taxon>
        <taxon>Arthropoda</taxon>
        <taxon>Hexapoda</taxon>
        <taxon>Insecta</taxon>
        <taxon>Pterygota</taxon>
        <taxon>Neoptera</taxon>
        <taxon>Endopterygota</taxon>
        <taxon>Lepidoptera</taxon>
        <taxon>Glossata</taxon>
        <taxon>Ditrysia</taxon>
        <taxon>Papilionoidea</taxon>
        <taxon>Nymphalidae</taxon>
        <taxon>Danainae</taxon>
        <taxon>Danaini</taxon>
        <taxon>Danaina</taxon>
        <taxon>Danaus</taxon>
        <taxon>Anosia</taxon>
    </lineage>
</organism>
<evidence type="ECO:0000313" key="3">
    <source>
        <dbReference type="Proteomes" id="UP000789524"/>
    </source>
</evidence>
<dbReference type="EMBL" id="CAKASE010000082">
    <property type="protein sequence ID" value="CAG9584985.1"/>
    <property type="molecule type" value="Genomic_DNA"/>
</dbReference>
<feature type="region of interest" description="Disordered" evidence="1">
    <location>
        <begin position="17"/>
        <end position="79"/>
    </location>
</feature>
<evidence type="ECO:0000256" key="1">
    <source>
        <dbReference type="SAM" id="MobiDB-lite"/>
    </source>
</evidence>
<name>A0A8J2R7V6_9NEOP</name>
<protein>
    <submittedName>
        <fullName evidence="2">(African queen) hypothetical protein</fullName>
    </submittedName>
</protein>
<dbReference type="Proteomes" id="UP000789524">
    <property type="component" value="Unassembled WGS sequence"/>
</dbReference>
<keyword evidence="3" id="KW-1185">Reference proteome</keyword>
<accession>A0A8J2R7V6</accession>
<proteinExistence type="predicted"/>
<gene>
    <name evidence="2" type="ORF">DCHRY22_LOCUS15478</name>
</gene>